<sequence length="304" mass="33717">MGEQRASGASSSTDSYSTPSPSASPSPSPAPRQHVTLLEPSHQHKKKSKKVFRVFRSVFRSFPIITPAACKIPVLPGGSLPDQHRSGSSGSRVTGTLFGYRKGRVSLSIQESPRCLPSLVVELAMQTMVLQKELSGGMVRIALETEKRGDKEKIKIMDEPLWTMFSNGKKTGYGVKRDATEEDLNVMELLRPVSMGAGVLPGNTEFEGPDSEMAYMRAYFERVVGIMHPIYQSKSLRSATKVLVEMAEHLTELEKMTKPVLDALRSYQDLPPDKALATLEFEDKKRQYEAAEKRLEEVLQSALE</sequence>
<feature type="region of interest" description="Disordered" evidence="2">
    <location>
        <begin position="1"/>
        <end position="44"/>
    </location>
</feature>
<dbReference type="EMBL" id="LR881467">
    <property type="protein sequence ID" value="CAD5319166.1"/>
    <property type="molecule type" value="Genomic_DNA"/>
</dbReference>
<feature type="coiled-coil region" evidence="1">
    <location>
        <begin position="274"/>
        <end position="301"/>
    </location>
</feature>
<evidence type="ECO:0000256" key="1">
    <source>
        <dbReference type="SAM" id="Coils"/>
    </source>
</evidence>
<dbReference type="AlphaFoldDB" id="A0A7G2EBH3"/>
<dbReference type="NCBIfam" id="TIGR01570">
    <property type="entry name" value="A_thal_3588"/>
    <property type="match status" value="1"/>
</dbReference>
<accession>A0A7G2EBH3</accession>
<feature type="compositionally biased region" description="Low complexity" evidence="2">
    <location>
        <begin position="1"/>
        <end position="21"/>
    </location>
</feature>
<evidence type="ECO:0000313" key="4">
    <source>
        <dbReference type="Proteomes" id="UP000516314"/>
    </source>
</evidence>
<gene>
    <name evidence="3" type="ORF">AT9943_LOCUS7358</name>
</gene>
<dbReference type="GO" id="GO:0010274">
    <property type="term" value="P:hydrotropism"/>
    <property type="evidence" value="ECO:0007669"/>
    <property type="project" value="InterPro"/>
</dbReference>
<name>A0A7G2EBH3_ARATH</name>
<protein>
    <submittedName>
        <fullName evidence="3">(thale cress) hypothetical protein</fullName>
    </submittedName>
</protein>
<dbReference type="PANTHER" id="PTHR31696">
    <property type="entry name" value="PROTEIN MIZU-KUSSEI 1"/>
    <property type="match status" value="1"/>
</dbReference>
<dbReference type="PANTHER" id="PTHR31696:SF4">
    <property type="entry name" value="OS08G0171800 PROTEIN"/>
    <property type="match status" value="1"/>
</dbReference>
<evidence type="ECO:0000256" key="2">
    <source>
        <dbReference type="SAM" id="MobiDB-lite"/>
    </source>
</evidence>
<evidence type="ECO:0000313" key="3">
    <source>
        <dbReference type="EMBL" id="CAD5319166.1"/>
    </source>
</evidence>
<reference evidence="3 4" key="1">
    <citation type="submission" date="2020-09" db="EMBL/GenBank/DDBJ databases">
        <authorList>
            <person name="Ashkenazy H."/>
        </authorList>
    </citation>
    <scope>NUCLEOTIDE SEQUENCE [LARGE SCALE GENOMIC DNA]</scope>
    <source>
        <strain evidence="4">cv. Cdm-0</strain>
    </source>
</reference>
<dbReference type="Pfam" id="PF04759">
    <property type="entry name" value="DUF617"/>
    <property type="match status" value="1"/>
</dbReference>
<dbReference type="InterPro" id="IPR006460">
    <property type="entry name" value="MIZ1-like_pln"/>
</dbReference>
<proteinExistence type="predicted"/>
<keyword evidence="1" id="KW-0175">Coiled coil</keyword>
<organism evidence="3 4">
    <name type="scientific">Arabidopsis thaliana</name>
    <name type="common">Mouse-ear cress</name>
    <dbReference type="NCBI Taxonomy" id="3702"/>
    <lineage>
        <taxon>Eukaryota</taxon>
        <taxon>Viridiplantae</taxon>
        <taxon>Streptophyta</taxon>
        <taxon>Embryophyta</taxon>
        <taxon>Tracheophyta</taxon>
        <taxon>Spermatophyta</taxon>
        <taxon>Magnoliopsida</taxon>
        <taxon>eudicotyledons</taxon>
        <taxon>Gunneridae</taxon>
        <taxon>Pentapetalae</taxon>
        <taxon>rosids</taxon>
        <taxon>malvids</taxon>
        <taxon>Brassicales</taxon>
        <taxon>Brassicaceae</taxon>
        <taxon>Camelineae</taxon>
        <taxon>Arabidopsis</taxon>
    </lineage>
</organism>
<dbReference type="Proteomes" id="UP000516314">
    <property type="component" value="Chromosome 2"/>
</dbReference>